<comment type="caution">
    <text evidence="2">The sequence shown here is derived from an EMBL/GenBank/DDBJ whole genome shotgun (WGS) entry which is preliminary data.</text>
</comment>
<proteinExistence type="predicted"/>
<protein>
    <submittedName>
        <fullName evidence="2">Uncharacterized protein</fullName>
    </submittedName>
</protein>
<dbReference type="Proteomes" id="UP001215598">
    <property type="component" value="Unassembled WGS sequence"/>
</dbReference>
<keyword evidence="3" id="KW-1185">Reference proteome</keyword>
<evidence type="ECO:0000256" key="1">
    <source>
        <dbReference type="SAM" id="MobiDB-lite"/>
    </source>
</evidence>
<dbReference type="EMBL" id="JARKIB010000267">
    <property type="protein sequence ID" value="KAJ7718256.1"/>
    <property type="molecule type" value="Genomic_DNA"/>
</dbReference>
<organism evidence="2 3">
    <name type="scientific">Mycena metata</name>
    <dbReference type="NCBI Taxonomy" id="1033252"/>
    <lineage>
        <taxon>Eukaryota</taxon>
        <taxon>Fungi</taxon>
        <taxon>Dikarya</taxon>
        <taxon>Basidiomycota</taxon>
        <taxon>Agaricomycotina</taxon>
        <taxon>Agaricomycetes</taxon>
        <taxon>Agaricomycetidae</taxon>
        <taxon>Agaricales</taxon>
        <taxon>Marasmiineae</taxon>
        <taxon>Mycenaceae</taxon>
        <taxon>Mycena</taxon>
    </lineage>
</organism>
<sequence>MLENGVLSPSVRPLRASVPCFRRRYTRRATPRPCRSIPTRSPPYDALYPVLFCTLVIPDDRHDRNIPPAQPSRPCRSIPTRTYRPLYQSALAIPVCLMRFSLPPPRSASDGSPPRPPNTRSDAETFNPRCPCPPKQSSRYPVSLLGYPPPKPVLPQGSGAQPPPTRDKSLRPQTATPSRMASFSPILAQEFRLLENKSR</sequence>
<accession>A0AAD7HEF9</accession>
<name>A0AAD7HEF9_9AGAR</name>
<evidence type="ECO:0000313" key="2">
    <source>
        <dbReference type="EMBL" id="KAJ7718256.1"/>
    </source>
</evidence>
<evidence type="ECO:0000313" key="3">
    <source>
        <dbReference type="Proteomes" id="UP001215598"/>
    </source>
</evidence>
<gene>
    <name evidence="2" type="ORF">B0H16DRAFT_425092</name>
</gene>
<feature type="compositionally biased region" description="Polar residues" evidence="1">
    <location>
        <begin position="171"/>
        <end position="181"/>
    </location>
</feature>
<feature type="region of interest" description="Disordered" evidence="1">
    <location>
        <begin position="104"/>
        <end position="183"/>
    </location>
</feature>
<dbReference type="AlphaFoldDB" id="A0AAD7HEF9"/>
<reference evidence="2" key="1">
    <citation type="submission" date="2023-03" db="EMBL/GenBank/DDBJ databases">
        <title>Massive genome expansion in bonnet fungi (Mycena s.s.) driven by repeated elements and novel gene families across ecological guilds.</title>
        <authorList>
            <consortium name="Lawrence Berkeley National Laboratory"/>
            <person name="Harder C.B."/>
            <person name="Miyauchi S."/>
            <person name="Viragh M."/>
            <person name="Kuo A."/>
            <person name="Thoen E."/>
            <person name="Andreopoulos B."/>
            <person name="Lu D."/>
            <person name="Skrede I."/>
            <person name="Drula E."/>
            <person name="Henrissat B."/>
            <person name="Morin E."/>
            <person name="Kohler A."/>
            <person name="Barry K."/>
            <person name="LaButti K."/>
            <person name="Morin E."/>
            <person name="Salamov A."/>
            <person name="Lipzen A."/>
            <person name="Mereny Z."/>
            <person name="Hegedus B."/>
            <person name="Baldrian P."/>
            <person name="Stursova M."/>
            <person name="Weitz H."/>
            <person name="Taylor A."/>
            <person name="Grigoriev I.V."/>
            <person name="Nagy L.G."/>
            <person name="Martin F."/>
            <person name="Kauserud H."/>
        </authorList>
    </citation>
    <scope>NUCLEOTIDE SEQUENCE</scope>
    <source>
        <strain evidence="2">CBHHK182m</strain>
    </source>
</reference>